<dbReference type="AlphaFoldDB" id="A0A8H4U4W5"/>
<reference evidence="1" key="1">
    <citation type="journal article" date="2020" name="BMC Genomics">
        <title>Correction to: Identification and distribution of gene clusters required for synthesis of sphingolipid metabolism inhibitors in diverse species of the filamentous fungus Fusarium.</title>
        <authorList>
            <person name="Kim H.S."/>
            <person name="Lohmar J.M."/>
            <person name="Busman M."/>
            <person name="Brown D.W."/>
            <person name="Naumann T.A."/>
            <person name="Divon H.H."/>
            <person name="Lysoe E."/>
            <person name="Uhlig S."/>
            <person name="Proctor R.H."/>
        </authorList>
    </citation>
    <scope>NUCLEOTIDE SEQUENCE</scope>
    <source>
        <strain evidence="1">NRRL 20472</strain>
    </source>
</reference>
<dbReference type="EMBL" id="JABEXW010000145">
    <property type="protein sequence ID" value="KAF4969906.1"/>
    <property type="molecule type" value="Genomic_DNA"/>
</dbReference>
<protein>
    <submittedName>
        <fullName evidence="1">Uncharacterized protein</fullName>
    </submittedName>
</protein>
<dbReference type="Proteomes" id="UP000622797">
    <property type="component" value="Unassembled WGS sequence"/>
</dbReference>
<reference evidence="1" key="2">
    <citation type="submission" date="2020-05" db="EMBL/GenBank/DDBJ databases">
        <authorList>
            <person name="Kim H.-S."/>
            <person name="Proctor R.H."/>
            <person name="Brown D.W."/>
        </authorList>
    </citation>
    <scope>NUCLEOTIDE SEQUENCE</scope>
    <source>
        <strain evidence="1">NRRL 20472</strain>
    </source>
</reference>
<comment type="caution">
    <text evidence="1">The sequence shown here is derived from an EMBL/GenBank/DDBJ whole genome shotgun (WGS) entry which is preliminary data.</text>
</comment>
<sequence length="104" mass="11660">MAGLPIRTVAGNHAHPGASAYIHSNPVTFGDLAHFGCDAFLCKHTQRGPTKGFARREKNELDTLIQNRHAQQNEVIAKLKGNRAWMAALADLWEKLKDWQWTGR</sequence>
<accession>A0A8H4U4W5</accession>
<evidence type="ECO:0000313" key="2">
    <source>
        <dbReference type="Proteomes" id="UP000622797"/>
    </source>
</evidence>
<proteinExistence type="predicted"/>
<gene>
    <name evidence="1" type="ORF">FSARC_2963</name>
</gene>
<keyword evidence="2" id="KW-1185">Reference proteome</keyword>
<name>A0A8H4U4W5_9HYPO</name>
<evidence type="ECO:0000313" key="1">
    <source>
        <dbReference type="EMBL" id="KAF4969906.1"/>
    </source>
</evidence>
<organism evidence="1 2">
    <name type="scientific">Fusarium sarcochroum</name>
    <dbReference type="NCBI Taxonomy" id="1208366"/>
    <lineage>
        <taxon>Eukaryota</taxon>
        <taxon>Fungi</taxon>
        <taxon>Dikarya</taxon>
        <taxon>Ascomycota</taxon>
        <taxon>Pezizomycotina</taxon>
        <taxon>Sordariomycetes</taxon>
        <taxon>Hypocreomycetidae</taxon>
        <taxon>Hypocreales</taxon>
        <taxon>Nectriaceae</taxon>
        <taxon>Fusarium</taxon>
        <taxon>Fusarium lateritium species complex</taxon>
    </lineage>
</organism>